<dbReference type="AlphaFoldDB" id="A0A7W4UVU9"/>
<dbReference type="Proteomes" id="UP000538196">
    <property type="component" value="Unassembled WGS sequence"/>
</dbReference>
<reference evidence="1 2" key="1">
    <citation type="submission" date="2020-08" db="EMBL/GenBank/DDBJ databases">
        <title>Sequencing the genomes of 1000 actinobacteria strains.</title>
        <authorList>
            <person name="Klenk H.-P."/>
        </authorList>
    </citation>
    <scope>NUCLEOTIDE SEQUENCE [LARGE SCALE GENOMIC DNA]</scope>
    <source>
        <strain evidence="1 2">DSM 20146</strain>
    </source>
</reference>
<dbReference type="InterPro" id="IPR007253">
    <property type="entry name" value="Cell_wall-bd_2"/>
</dbReference>
<organism evidence="1 2">
    <name type="scientific">Leifsonia aquatica</name>
    <name type="common">Corynebacterium aquaticum</name>
    <dbReference type="NCBI Taxonomy" id="144185"/>
    <lineage>
        <taxon>Bacteria</taxon>
        <taxon>Bacillati</taxon>
        <taxon>Actinomycetota</taxon>
        <taxon>Actinomycetes</taxon>
        <taxon>Micrococcales</taxon>
        <taxon>Microbacteriaceae</taxon>
        <taxon>Leifsonia</taxon>
    </lineage>
</organism>
<dbReference type="Pfam" id="PF04122">
    <property type="entry name" value="CW_binding_2"/>
    <property type="match status" value="3"/>
</dbReference>
<dbReference type="RefSeq" id="WP_039921171.1">
    <property type="nucleotide sequence ID" value="NZ_JACHVP010000001.1"/>
</dbReference>
<protein>
    <submittedName>
        <fullName evidence="1">Putative cell wall-binding protein</fullName>
    </submittedName>
</protein>
<keyword evidence="2" id="KW-1185">Reference proteome</keyword>
<evidence type="ECO:0000313" key="2">
    <source>
        <dbReference type="Proteomes" id="UP000538196"/>
    </source>
</evidence>
<dbReference type="InterPro" id="IPR051922">
    <property type="entry name" value="Bact_Sporulation_Assoc"/>
</dbReference>
<gene>
    <name evidence="1" type="ORF">FHX33_001749</name>
</gene>
<proteinExistence type="predicted"/>
<sequence length="592" mass="59614">MAAQLVTYYNNGLSSAAGPKIVIPGQYPGIFPNEIQAIANGTVTATCDVDIRALQTILIVARHFGSATITDLNRNCSGATDATCPGSPVHCVQGTGGAPTSAIDFGSIGGLGGPSASSATALFSFMAGFVPQVANGSWTEALCGDGAVSSYIHQFFVTGAGCDHHHIDFRGTAQGLNIPAANVAPIGNFEGATSPSAGAISASGWALDMDSPSASINVAVYLDGVRTAIAPANLLRQDVNNAYGVTGNHGFSVPIAANPGSHTVGVSAIDSTTGAESSMGTRAVVVGGTKPTASRISGGTRYDTAIALSQAAFPTTAPVVYLASGQNSVDAISAGPAAAKAGGPLLLNDGSTILPTVMAEIQRLNPAKVQVVSGTGSIPDAVLTTIRQQLPNATVTRLAGADRFETSRNTIRSAFTSAPVLFVVDSGAWTDAFAAGNTAVYNGEPVLLVNGPNAAIDAASVTLIHDLGTTGIRVIGGPNSVSDAMVSNLTSIVPNTARVYGSDRFETASVVAQRTYTSATTAYIVSGLDYPDGLTAGVISGKNGGPLLLSRPECVAQSTLQTIYKLNVTNVVVIGGTTALSSDVAALKPCGV</sequence>
<dbReference type="EMBL" id="JACHVP010000001">
    <property type="protein sequence ID" value="MBB2967017.1"/>
    <property type="molecule type" value="Genomic_DNA"/>
</dbReference>
<dbReference type="PANTHER" id="PTHR30032:SF4">
    <property type="entry name" value="AMIDASE ENHANCER"/>
    <property type="match status" value="1"/>
</dbReference>
<dbReference type="Gene3D" id="3.40.50.12090">
    <property type="match status" value="1"/>
</dbReference>
<name>A0A7W4UVU9_LEIAQ</name>
<accession>A0A7W4UVU9</accession>
<dbReference type="GO" id="GO:0030288">
    <property type="term" value="C:outer membrane-bounded periplasmic space"/>
    <property type="evidence" value="ECO:0007669"/>
    <property type="project" value="TreeGrafter"/>
</dbReference>
<evidence type="ECO:0000313" key="1">
    <source>
        <dbReference type="EMBL" id="MBB2967017.1"/>
    </source>
</evidence>
<dbReference type="PANTHER" id="PTHR30032">
    <property type="entry name" value="N-ACETYLMURAMOYL-L-ALANINE AMIDASE-RELATED"/>
    <property type="match status" value="1"/>
</dbReference>
<comment type="caution">
    <text evidence="1">The sequence shown here is derived from an EMBL/GenBank/DDBJ whole genome shotgun (WGS) entry which is preliminary data.</text>
</comment>